<name>A0A6V8LMB6_9ACTN</name>
<feature type="transmembrane region" description="Helical" evidence="2">
    <location>
        <begin position="47"/>
        <end position="67"/>
    </location>
</feature>
<dbReference type="Proteomes" id="UP000482960">
    <property type="component" value="Unassembled WGS sequence"/>
</dbReference>
<keyword evidence="2" id="KW-0812">Transmembrane</keyword>
<keyword evidence="4" id="KW-1185">Reference proteome</keyword>
<dbReference type="RefSeq" id="WP_173080566.1">
    <property type="nucleotide sequence ID" value="NZ_BAABJB010000001.1"/>
</dbReference>
<sequence length="251" mass="27657">MSVQLHDDDVVARLRAGAPSYPDAGPDAERTLVAARRALRRRRGRRAFGSVAAVAAAVIGLTAVHPIELPGLGTSVTPGGPDDSSLPNQSEPPVFPRQRLLDDVADLELRVLPVAEDLALTQYINDGSGWGRPACRVFTWSHGAFRDRDSDCANPDDPEPPFDTESETAFTRVSDAIEHSGVNVYRIENGGWGPGTSFHLRDNSWRWNWYYSYVPGTPADAPKEERTETQLGVRLQIHVTGNWWFTVEPDD</sequence>
<dbReference type="AlphaFoldDB" id="A0A6V8LMB6"/>
<proteinExistence type="predicted"/>
<keyword evidence="2" id="KW-1133">Transmembrane helix</keyword>
<evidence type="ECO:0000256" key="2">
    <source>
        <dbReference type="SAM" id="Phobius"/>
    </source>
</evidence>
<protein>
    <submittedName>
        <fullName evidence="3">Uncharacterized protein</fullName>
    </submittedName>
</protein>
<reference evidence="3 4" key="2">
    <citation type="submission" date="2020-03" db="EMBL/GenBank/DDBJ databases">
        <authorList>
            <person name="Ichikawa N."/>
            <person name="Kimura A."/>
            <person name="Kitahashi Y."/>
            <person name="Uohara A."/>
        </authorList>
    </citation>
    <scope>NUCLEOTIDE SEQUENCE [LARGE SCALE GENOMIC DNA]</scope>
    <source>
        <strain evidence="3 4">NBRC 108638</strain>
    </source>
</reference>
<keyword evidence="2" id="KW-0472">Membrane</keyword>
<gene>
    <name evidence="3" type="ORF">Prum_074170</name>
</gene>
<evidence type="ECO:0000313" key="3">
    <source>
        <dbReference type="EMBL" id="GFJ93775.1"/>
    </source>
</evidence>
<feature type="region of interest" description="Disordered" evidence="1">
    <location>
        <begin position="72"/>
        <end position="95"/>
    </location>
</feature>
<accession>A0A6V8LMB6</accession>
<reference evidence="3 4" key="1">
    <citation type="submission" date="2020-03" db="EMBL/GenBank/DDBJ databases">
        <title>Whole genome shotgun sequence of Phytohabitans rumicis NBRC 108638.</title>
        <authorList>
            <person name="Komaki H."/>
            <person name="Tamura T."/>
        </authorList>
    </citation>
    <scope>NUCLEOTIDE SEQUENCE [LARGE SCALE GENOMIC DNA]</scope>
    <source>
        <strain evidence="3 4">NBRC 108638</strain>
    </source>
</reference>
<evidence type="ECO:0000256" key="1">
    <source>
        <dbReference type="SAM" id="MobiDB-lite"/>
    </source>
</evidence>
<organism evidence="3 4">
    <name type="scientific">Phytohabitans rumicis</name>
    <dbReference type="NCBI Taxonomy" id="1076125"/>
    <lineage>
        <taxon>Bacteria</taxon>
        <taxon>Bacillati</taxon>
        <taxon>Actinomycetota</taxon>
        <taxon>Actinomycetes</taxon>
        <taxon>Micromonosporales</taxon>
        <taxon>Micromonosporaceae</taxon>
    </lineage>
</organism>
<comment type="caution">
    <text evidence="3">The sequence shown here is derived from an EMBL/GenBank/DDBJ whole genome shotgun (WGS) entry which is preliminary data.</text>
</comment>
<dbReference type="EMBL" id="BLPG01000001">
    <property type="protein sequence ID" value="GFJ93775.1"/>
    <property type="molecule type" value="Genomic_DNA"/>
</dbReference>
<evidence type="ECO:0000313" key="4">
    <source>
        <dbReference type="Proteomes" id="UP000482960"/>
    </source>
</evidence>